<comment type="caution">
    <text evidence="3">The sequence shown here is derived from an EMBL/GenBank/DDBJ whole genome shotgun (WGS) entry which is preliminary data.</text>
</comment>
<proteinExistence type="predicted"/>
<gene>
    <name evidence="3" type="ORF">HNQ09_002270</name>
</gene>
<evidence type="ECO:0000313" key="3">
    <source>
        <dbReference type="EMBL" id="MBB5234827.1"/>
    </source>
</evidence>
<dbReference type="AlphaFoldDB" id="A0A7W8GFP7"/>
<dbReference type="CDD" id="cd16841">
    <property type="entry name" value="RraA_family"/>
    <property type="match status" value="1"/>
</dbReference>
<dbReference type="PANTHER" id="PTHR33254:SF4">
    <property type="entry name" value="4-HYDROXY-4-METHYL-2-OXOGLUTARATE ALDOLASE 3-RELATED"/>
    <property type="match status" value="1"/>
</dbReference>
<dbReference type="InterPro" id="IPR036704">
    <property type="entry name" value="RraA/RraA-like_sf"/>
</dbReference>
<evidence type="ECO:0000256" key="2">
    <source>
        <dbReference type="PIRSR" id="PIRSR605493-1"/>
    </source>
</evidence>
<dbReference type="Pfam" id="PF03737">
    <property type="entry name" value="RraA-like"/>
    <property type="match status" value="1"/>
</dbReference>
<evidence type="ECO:0000256" key="1">
    <source>
        <dbReference type="ARBA" id="ARBA00029596"/>
    </source>
</evidence>
<organism evidence="3 4">
    <name type="scientific">Deinococcus budaensis</name>
    <dbReference type="NCBI Taxonomy" id="1665626"/>
    <lineage>
        <taxon>Bacteria</taxon>
        <taxon>Thermotogati</taxon>
        <taxon>Deinococcota</taxon>
        <taxon>Deinococci</taxon>
        <taxon>Deinococcales</taxon>
        <taxon>Deinococcaceae</taxon>
        <taxon>Deinococcus</taxon>
    </lineage>
</organism>
<name>A0A7W8GFP7_9DEIO</name>
<dbReference type="InterPro" id="IPR005493">
    <property type="entry name" value="RraA/RraA-like"/>
</dbReference>
<dbReference type="SUPFAM" id="SSF89562">
    <property type="entry name" value="RraA-like"/>
    <property type="match status" value="1"/>
</dbReference>
<feature type="binding site" evidence="2">
    <location>
        <position position="110"/>
    </location>
    <ligand>
        <name>substrate</name>
    </ligand>
</feature>
<dbReference type="GO" id="GO:0046872">
    <property type="term" value="F:metal ion binding"/>
    <property type="evidence" value="ECO:0007669"/>
    <property type="project" value="UniProtKB-KW"/>
</dbReference>
<keyword evidence="2" id="KW-0479">Metal-binding</keyword>
<accession>A0A7W8GFP7</accession>
<dbReference type="Gene3D" id="3.50.30.40">
    <property type="entry name" value="Ribonuclease E inhibitor RraA/RraA-like"/>
    <property type="match status" value="1"/>
</dbReference>
<dbReference type="Proteomes" id="UP000525389">
    <property type="component" value="Unassembled WGS sequence"/>
</dbReference>
<sequence length="212" mass="21506">MTAVVDALRALLPAGDLTCALSDALGRGGALDGTFRPVWPGACCAGEAVTVRTFGTDLSPVFGAIEVAEPGSVVVIDSHGIGGAAFWGERTTRAALARDLAGAVIDGGCRDVTAVRRLGFPVFSTAVVPNAGLPGGRGAVNVPIQAGGIPVSPGDLVVADENGVVIVPRDFAASTLERVRVLLAEEQQAFVQADRGVAVPPDATEEGRPRSE</sequence>
<keyword evidence="2" id="KW-0460">Magnesium</keyword>
<dbReference type="EMBL" id="JACHFN010000007">
    <property type="protein sequence ID" value="MBB5234827.1"/>
    <property type="molecule type" value="Genomic_DNA"/>
</dbReference>
<feature type="binding site" evidence="2">
    <location>
        <position position="111"/>
    </location>
    <ligand>
        <name>Mg(2+)</name>
        <dbReference type="ChEBI" id="CHEBI:18420"/>
    </ligand>
</feature>
<protein>
    <recommendedName>
        <fullName evidence="1">Regulator of ribonuclease activity homolog</fullName>
    </recommendedName>
</protein>
<dbReference type="RefSeq" id="WP_184029147.1">
    <property type="nucleotide sequence ID" value="NZ_JACHFN010000007.1"/>
</dbReference>
<evidence type="ECO:0000313" key="4">
    <source>
        <dbReference type="Proteomes" id="UP000525389"/>
    </source>
</evidence>
<dbReference type="PANTHER" id="PTHR33254">
    <property type="entry name" value="4-HYDROXY-4-METHYL-2-OXOGLUTARATE ALDOLASE 3-RELATED"/>
    <property type="match status" value="1"/>
</dbReference>
<comment type="cofactor">
    <cofactor evidence="2">
        <name>Mg(2+)</name>
        <dbReference type="ChEBI" id="CHEBI:18420"/>
    </cofactor>
</comment>
<reference evidence="3 4" key="1">
    <citation type="submission" date="2020-08" db="EMBL/GenBank/DDBJ databases">
        <title>Genomic Encyclopedia of Type Strains, Phase IV (KMG-IV): sequencing the most valuable type-strain genomes for metagenomic binning, comparative biology and taxonomic classification.</title>
        <authorList>
            <person name="Goeker M."/>
        </authorList>
    </citation>
    <scope>NUCLEOTIDE SEQUENCE [LARGE SCALE GENOMIC DNA]</scope>
    <source>
        <strain evidence="3 4">DSM 101791</strain>
    </source>
</reference>
<keyword evidence="4" id="KW-1185">Reference proteome</keyword>